<keyword evidence="4 6" id="KW-1133">Transmembrane helix</keyword>
<evidence type="ECO:0000313" key="9">
    <source>
        <dbReference type="Proteomes" id="UP000003963"/>
    </source>
</evidence>
<protein>
    <submittedName>
        <fullName evidence="8">Putative export protein</fullName>
    </submittedName>
</protein>
<organism evidence="8 9">
    <name type="scientific">Streptomyces himastatinicus ATCC 53653</name>
    <dbReference type="NCBI Taxonomy" id="457427"/>
    <lineage>
        <taxon>Bacteria</taxon>
        <taxon>Bacillati</taxon>
        <taxon>Actinomycetota</taxon>
        <taxon>Actinomycetes</taxon>
        <taxon>Kitasatosporales</taxon>
        <taxon>Streptomycetaceae</taxon>
        <taxon>Streptomyces</taxon>
        <taxon>Streptomyces violaceusniger group</taxon>
    </lineage>
</organism>
<dbReference type="Gene3D" id="1.20.1250.20">
    <property type="entry name" value="MFS general substrate transporter like domains"/>
    <property type="match status" value="1"/>
</dbReference>
<dbReference type="STRING" id="457427.SSOG_01034"/>
<dbReference type="GO" id="GO:0005886">
    <property type="term" value="C:plasma membrane"/>
    <property type="evidence" value="ECO:0007669"/>
    <property type="project" value="UniProtKB-SubCell"/>
</dbReference>
<dbReference type="CDD" id="cd06173">
    <property type="entry name" value="MFS_MefA_like"/>
    <property type="match status" value="1"/>
</dbReference>
<feature type="transmembrane region" description="Helical" evidence="6">
    <location>
        <begin position="323"/>
        <end position="344"/>
    </location>
</feature>
<dbReference type="Proteomes" id="UP000003963">
    <property type="component" value="Unassembled WGS sequence"/>
</dbReference>
<name>D9WHS0_9ACTN</name>
<accession>D9WHS0</accession>
<keyword evidence="2" id="KW-1003">Cell membrane</keyword>
<reference evidence="8 9" key="1">
    <citation type="submission" date="2009-02" db="EMBL/GenBank/DDBJ databases">
        <title>Annotation of Streptomyces hygroscopicus strain ATCC 53653.</title>
        <authorList>
            <consortium name="The Broad Institute Genome Sequencing Platform"/>
            <consortium name="Broad Institute Microbial Sequencing Center"/>
            <person name="Fischbach M."/>
            <person name="Godfrey P."/>
            <person name="Ward D."/>
            <person name="Young S."/>
            <person name="Zeng Q."/>
            <person name="Koehrsen M."/>
            <person name="Alvarado L."/>
            <person name="Berlin A.M."/>
            <person name="Bochicchio J."/>
            <person name="Borenstein D."/>
            <person name="Chapman S.B."/>
            <person name="Chen Z."/>
            <person name="Engels R."/>
            <person name="Freedman E."/>
            <person name="Gellesch M."/>
            <person name="Goldberg J."/>
            <person name="Griggs A."/>
            <person name="Gujja S."/>
            <person name="Heilman E.R."/>
            <person name="Heiman D.I."/>
            <person name="Hepburn T.A."/>
            <person name="Howarth C."/>
            <person name="Jen D."/>
            <person name="Larson L."/>
            <person name="Lewis B."/>
            <person name="Mehta T."/>
            <person name="Park D."/>
            <person name="Pearson M."/>
            <person name="Richards J."/>
            <person name="Roberts A."/>
            <person name="Saif S."/>
            <person name="Shea T.D."/>
            <person name="Shenoy N."/>
            <person name="Sisk P."/>
            <person name="Stolte C."/>
            <person name="Sykes S.N."/>
            <person name="Thomson T."/>
            <person name="Walk T."/>
            <person name="White J."/>
            <person name="Yandava C."/>
            <person name="Straight P."/>
            <person name="Clardy J."/>
            <person name="Hung D."/>
            <person name="Kolter R."/>
            <person name="Mekalanos J."/>
            <person name="Walker S."/>
            <person name="Walsh C.T."/>
            <person name="Wieland-Brown L.C."/>
            <person name="Haas B."/>
            <person name="Nusbaum C."/>
            <person name="Birren B."/>
        </authorList>
    </citation>
    <scope>NUCLEOTIDE SEQUENCE [LARGE SCALE GENOMIC DNA]</scope>
    <source>
        <strain evidence="8 9">ATCC 53653</strain>
    </source>
</reference>
<gene>
    <name evidence="8" type="ORF">SSOG_01034</name>
</gene>
<evidence type="ECO:0000313" key="8">
    <source>
        <dbReference type="EMBL" id="EFL21322.1"/>
    </source>
</evidence>
<feature type="transmembrane region" description="Helical" evidence="6">
    <location>
        <begin position="172"/>
        <end position="200"/>
    </location>
</feature>
<dbReference type="RefSeq" id="WP_009713144.1">
    <property type="nucleotide sequence ID" value="NZ_GG657754.1"/>
</dbReference>
<sequence>MDTTNDSRRPGRRLGVLRQRDFRLLWLGETTSGLGASITTVALPLVAVVELRADTLAVGLLTAAVWLPWLVIGLPAGAWVDRVRRRPLLIACDVVSAALYASVPVAAWFDVLTLAQLLVVAVMCGVSAVFFDTAYHAYIPAVLDERDLLEGNAKLQGSEAATRVVGRGTAGLIAQAFGAVAGLLIDALTFVVSAVCLLMIRGREPAPSAPDTTATLRRRIGEGLRFVRHDPYLRPMVTYGAVLNMALMGYQAVQIVFLVRTVGVSEATVGALIMAGSIGGILGALLATAIGRRFGSARGMLVLQAVTSPFALLMPLATPGAGLLLFAVGAFMVGTGVAMCNVVVGSFRQRYCPPELLGRVVATTMMLNHSTIPLGSLLGGLLGDALGLRPTMWIMTGAVASCWLILALGPMRRRCDLPPAYGAEPVPVPERPLG</sequence>
<keyword evidence="9" id="KW-1185">Reference proteome</keyword>
<dbReference type="OrthoDB" id="9815525at2"/>
<keyword evidence="3 6" id="KW-0812">Transmembrane</keyword>
<feature type="transmembrane region" description="Helical" evidence="6">
    <location>
        <begin position="55"/>
        <end position="76"/>
    </location>
</feature>
<dbReference type="HOGENOM" id="CLU_034180_13_2_11"/>
<comment type="subcellular location">
    <subcellularLocation>
        <location evidence="1">Cell membrane</location>
        <topology evidence="1">Multi-pass membrane protein</topology>
    </subcellularLocation>
</comment>
<feature type="domain" description="Major facilitator superfamily (MFS) profile" evidence="7">
    <location>
        <begin position="233"/>
        <end position="434"/>
    </location>
</feature>
<dbReference type="PANTHER" id="PTHR23513:SF6">
    <property type="entry name" value="MAJOR FACILITATOR SUPERFAMILY ASSOCIATED DOMAIN-CONTAINING PROTEIN"/>
    <property type="match status" value="1"/>
</dbReference>
<feature type="transmembrane region" description="Helical" evidence="6">
    <location>
        <begin position="88"/>
        <end position="109"/>
    </location>
</feature>
<dbReference type="GO" id="GO:0022857">
    <property type="term" value="F:transmembrane transporter activity"/>
    <property type="evidence" value="ECO:0007669"/>
    <property type="project" value="InterPro"/>
</dbReference>
<feature type="transmembrane region" description="Helical" evidence="6">
    <location>
        <begin position="269"/>
        <end position="287"/>
    </location>
</feature>
<feature type="transmembrane region" description="Helical" evidence="6">
    <location>
        <begin position="24"/>
        <end position="49"/>
    </location>
</feature>
<dbReference type="PANTHER" id="PTHR23513">
    <property type="entry name" value="INTEGRAL MEMBRANE EFFLUX PROTEIN-RELATED"/>
    <property type="match status" value="1"/>
</dbReference>
<evidence type="ECO:0000256" key="5">
    <source>
        <dbReference type="ARBA" id="ARBA00023136"/>
    </source>
</evidence>
<evidence type="ECO:0000259" key="7">
    <source>
        <dbReference type="PROSITE" id="PS50850"/>
    </source>
</evidence>
<keyword evidence="5 6" id="KW-0472">Membrane</keyword>
<evidence type="ECO:0000256" key="3">
    <source>
        <dbReference type="ARBA" id="ARBA00022692"/>
    </source>
</evidence>
<evidence type="ECO:0000256" key="6">
    <source>
        <dbReference type="SAM" id="Phobius"/>
    </source>
</evidence>
<feature type="transmembrane region" description="Helical" evidence="6">
    <location>
        <begin position="356"/>
        <end position="378"/>
    </location>
</feature>
<dbReference type="EMBL" id="GG657754">
    <property type="protein sequence ID" value="EFL21322.1"/>
    <property type="molecule type" value="Genomic_DNA"/>
</dbReference>
<dbReference type="InterPro" id="IPR036259">
    <property type="entry name" value="MFS_trans_sf"/>
</dbReference>
<dbReference type="AlphaFoldDB" id="D9WHS0"/>
<feature type="transmembrane region" description="Helical" evidence="6">
    <location>
        <begin position="236"/>
        <end position="257"/>
    </location>
</feature>
<evidence type="ECO:0000256" key="2">
    <source>
        <dbReference type="ARBA" id="ARBA00022475"/>
    </source>
</evidence>
<dbReference type="InterPro" id="IPR011701">
    <property type="entry name" value="MFS"/>
</dbReference>
<dbReference type="SUPFAM" id="SSF103473">
    <property type="entry name" value="MFS general substrate transporter"/>
    <property type="match status" value="1"/>
</dbReference>
<feature type="transmembrane region" description="Helical" evidence="6">
    <location>
        <begin position="390"/>
        <end position="409"/>
    </location>
</feature>
<dbReference type="InterPro" id="IPR020846">
    <property type="entry name" value="MFS_dom"/>
</dbReference>
<dbReference type="Pfam" id="PF07690">
    <property type="entry name" value="MFS_1"/>
    <property type="match status" value="1"/>
</dbReference>
<evidence type="ECO:0000256" key="4">
    <source>
        <dbReference type="ARBA" id="ARBA00022989"/>
    </source>
</evidence>
<dbReference type="PROSITE" id="PS50850">
    <property type="entry name" value="MFS"/>
    <property type="match status" value="1"/>
</dbReference>
<proteinExistence type="predicted"/>
<evidence type="ECO:0000256" key="1">
    <source>
        <dbReference type="ARBA" id="ARBA00004651"/>
    </source>
</evidence>